<dbReference type="AlphaFoldDB" id="A0A382WVN9"/>
<dbReference type="PROSITE" id="PS50011">
    <property type="entry name" value="PROTEIN_KINASE_DOM"/>
    <property type="match status" value="1"/>
</dbReference>
<feature type="non-terminal residue" evidence="7">
    <location>
        <position position="1"/>
    </location>
</feature>
<feature type="transmembrane region" description="Helical" evidence="5">
    <location>
        <begin position="92"/>
        <end position="109"/>
    </location>
</feature>
<name>A0A382WVN9_9ZZZZ</name>
<keyword evidence="4" id="KW-0067">ATP-binding</keyword>
<keyword evidence="5" id="KW-0812">Transmembrane</keyword>
<dbReference type="InterPro" id="IPR000719">
    <property type="entry name" value="Prot_kinase_dom"/>
</dbReference>
<keyword evidence="2" id="KW-0547">Nucleotide-binding</keyword>
<evidence type="ECO:0000256" key="4">
    <source>
        <dbReference type="ARBA" id="ARBA00022840"/>
    </source>
</evidence>
<feature type="non-terminal residue" evidence="7">
    <location>
        <position position="275"/>
    </location>
</feature>
<dbReference type="SUPFAM" id="SSF56112">
    <property type="entry name" value="Protein kinase-like (PK-like)"/>
    <property type="match status" value="1"/>
</dbReference>
<dbReference type="PANTHER" id="PTHR43289:SF6">
    <property type="entry name" value="SERINE_THREONINE-PROTEIN KINASE NEKL-3"/>
    <property type="match status" value="1"/>
</dbReference>
<keyword evidence="3" id="KW-0418">Kinase</keyword>
<sequence>SGYSRMVFRTFGWTCAICSVPVMAHLGVFSPAPVAITMAIGFFGFSIDREHALYISLAAIISYTIICGSVTFELIPDPGLFSSGHLAFSTKLSMFILVPMILTSTLWLARLSRRTMLECVDRAARAMELADRRQELLVEAKQDLEHALRAGSGKSGRYTNQNAGSYQLGPLVSQGAIGEIYRARHRRDAKPAAVKVLQAATLHRNNAVMRFMREGQIATSLNSEYIVKTHEVGQLSDELPYMAMEWLDGEDLASRLRRDTTLPVVIACELVDHIG</sequence>
<gene>
    <name evidence="7" type="ORF">METZ01_LOCUS415617</name>
</gene>
<keyword evidence="5" id="KW-1133">Transmembrane helix</keyword>
<dbReference type="GO" id="GO:0004674">
    <property type="term" value="F:protein serine/threonine kinase activity"/>
    <property type="evidence" value="ECO:0007669"/>
    <property type="project" value="TreeGrafter"/>
</dbReference>
<dbReference type="PANTHER" id="PTHR43289">
    <property type="entry name" value="MITOGEN-ACTIVATED PROTEIN KINASE KINASE KINASE 20-RELATED"/>
    <property type="match status" value="1"/>
</dbReference>
<keyword evidence="1" id="KW-0808">Transferase</keyword>
<evidence type="ECO:0000256" key="2">
    <source>
        <dbReference type="ARBA" id="ARBA00022741"/>
    </source>
</evidence>
<evidence type="ECO:0000313" key="7">
    <source>
        <dbReference type="EMBL" id="SVD62763.1"/>
    </source>
</evidence>
<evidence type="ECO:0000256" key="1">
    <source>
        <dbReference type="ARBA" id="ARBA00022679"/>
    </source>
</evidence>
<evidence type="ECO:0000256" key="3">
    <source>
        <dbReference type="ARBA" id="ARBA00022777"/>
    </source>
</evidence>
<dbReference type="Gene3D" id="1.10.510.10">
    <property type="entry name" value="Transferase(Phosphotransferase) domain 1"/>
    <property type="match status" value="1"/>
</dbReference>
<organism evidence="7">
    <name type="scientific">marine metagenome</name>
    <dbReference type="NCBI Taxonomy" id="408172"/>
    <lineage>
        <taxon>unclassified sequences</taxon>
        <taxon>metagenomes</taxon>
        <taxon>ecological metagenomes</taxon>
    </lineage>
</organism>
<protein>
    <recommendedName>
        <fullName evidence="6">Protein kinase domain-containing protein</fullName>
    </recommendedName>
</protein>
<feature type="transmembrane region" description="Helical" evidence="5">
    <location>
        <begin position="20"/>
        <end position="45"/>
    </location>
</feature>
<feature type="transmembrane region" description="Helical" evidence="5">
    <location>
        <begin position="52"/>
        <end position="72"/>
    </location>
</feature>
<evidence type="ECO:0000256" key="5">
    <source>
        <dbReference type="SAM" id="Phobius"/>
    </source>
</evidence>
<reference evidence="7" key="1">
    <citation type="submission" date="2018-05" db="EMBL/GenBank/DDBJ databases">
        <authorList>
            <person name="Lanie J.A."/>
            <person name="Ng W.-L."/>
            <person name="Kazmierczak K.M."/>
            <person name="Andrzejewski T.M."/>
            <person name="Davidsen T.M."/>
            <person name="Wayne K.J."/>
            <person name="Tettelin H."/>
            <person name="Glass J.I."/>
            <person name="Rusch D."/>
            <person name="Podicherti R."/>
            <person name="Tsui H.-C.T."/>
            <person name="Winkler M.E."/>
        </authorList>
    </citation>
    <scope>NUCLEOTIDE SEQUENCE</scope>
</reference>
<dbReference type="Pfam" id="PF00069">
    <property type="entry name" value="Pkinase"/>
    <property type="match status" value="1"/>
</dbReference>
<accession>A0A382WVN9</accession>
<dbReference type="InterPro" id="IPR011009">
    <property type="entry name" value="Kinase-like_dom_sf"/>
</dbReference>
<evidence type="ECO:0000259" key="6">
    <source>
        <dbReference type="PROSITE" id="PS50011"/>
    </source>
</evidence>
<dbReference type="EMBL" id="UINC01162805">
    <property type="protein sequence ID" value="SVD62763.1"/>
    <property type="molecule type" value="Genomic_DNA"/>
</dbReference>
<proteinExistence type="predicted"/>
<dbReference type="GO" id="GO:0005524">
    <property type="term" value="F:ATP binding"/>
    <property type="evidence" value="ECO:0007669"/>
    <property type="project" value="UniProtKB-KW"/>
</dbReference>
<feature type="domain" description="Protein kinase" evidence="6">
    <location>
        <begin position="166"/>
        <end position="275"/>
    </location>
</feature>
<keyword evidence="5" id="KW-0472">Membrane</keyword>